<dbReference type="AlphaFoldDB" id="A0A9X0WID7"/>
<protein>
    <recommendedName>
        <fullName evidence="2">Glycosyl transferase family 1 domain-containing protein</fullName>
    </recommendedName>
</protein>
<keyword evidence="4" id="KW-1185">Reference proteome</keyword>
<dbReference type="Proteomes" id="UP001138802">
    <property type="component" value="Unassembled WGS sequence"/>
</dbReference>
<proteinExistence type="predicted"/>
<sequence>MRVAFNALSVTNLSGRHVLVGHIRQVLKSPALSDRHILLYHAGNRDLALTFRGELDLVECPALTAGWHGRWWWETVKMPALLRRQSVQTLFSPAGVTADRVELPQLVLAQNPWCLVREAQKGSSDHFKAALQRAAYRKAQRNAAVMFFNSNYMRRIYADNAGIEPRDWRLLPQGLDDETFVAGCDAKTFDERRAEILVVSVMARHKAVEDVISALALLRRNGIEASLILVGPWADEGYARFIRARIDALELGKQVFVVGKVSRADLHAHYARARVFCLLSRCESFGIPAVEAQAFYTPCVVSDCGAPPEIAGPGGVVVPAGDVVAAANALGTLLQDRAAWEERARAARVNAERFRWARCSRPLVNWIQQAAR</sequence>
<dbReference type="InterPro" id="IPR001296">
    <property type="entry name" value="Glyco_trans_1"/>
</dbReference>
<dbReference type="Gene3D" id="3.40.50.2000">
    <property type="entry name" value="Glycogen Phosphorylase B"/>
    <property type="match status" value="2"/>
</dbReference>
<reference evidence="3 4" key="1">
    <citation type="journal article" date="2020" name="Microorganisms">
        <title>Osmotic Adaptation and Compatible Solute Biosynthesis of Phototrophic Bacteria as Revealed from Genome Analyses.</title>
        <authorList>
            <person name="Imhoff J.F."/>
            <person name="Rahn T."/>
            <person name="Kunzel S."/>
            <person name="Keller A."/>
            <person name="Neulinger S.C."/>
        </authorList>
    </citation>
    <scope>NUCLEOTIDE SEQUENCE [LARGE SCALE GENOMIC DNA]</scope>
    <source>
        <strain evidence="3 4">DSM 21303</strain>
    </source>
</reference>
<dbReference type="RefSeq" id="WP_200387878.1">
    <property type="nucleotide sequence ID" value="NZ_NRSD01000009.1"/>
</dbReference>
<dbReference type="PANTHER" id="PTHR46401">
    <property type="entry name" value="GLYCOSYLTRANSFERASE WBBK-RELATED"/>
    <property type="match status" value="1"/>
</dbReference>
<dbReference type="CDD" id="cd03801">
    <property type="entry name" value="GT4_PimA-like"/>
    <property type="match status" value="1"/>
</dbReference>
<evidence type="ECO:0000259" key="2">
    <source>
        <dbReference type="Pfam" id="PF00534"/>
    </source>
</evidence>
<dbReference type="PANTHER" id="PTHR46401:SF2">
    <property type="entry name" value="GLYCOSYLTRANSFERASE WBBK-RELATED"/>
    <property type="match status" value="1"/>
</dbReference>
<evidence type="ECO:0000313" key="3">
    <source>
        <dbReference type="EMBL" id="MBK1645071.1"/>
    </source>
</evidence>
<dbReference type="GO" id="GO:0016757">
    <property type="term" value="F:glycosyltransferase activity"/>
    <property type="evidence" value="ECO:0007669"/>
    <property type="project" value="InterPro"/>
</dbReference>
<name>A0A9X0WID7_9GAMM</name>
<feature type="domain" description="Glycosyl transferase family 1" evidence="2">
    <location>
        <begin position="188"/>
        <end position="346"/>
    </location>
</feature>
<gene>
    <name evidence="3" type="ORF">CKO25_10485</name>
</gene>
<evidence type="ECO:0000313" key="4">
    <source>
        <dbReference type="Proteomes" id="UP001138802"/>
    </source>
</evidence>
<dbReference type="GO" id="GO:0009103">
    <property type="term" value="P:lipopolysaccharide biosynthetic process"/>
    <property type="evidence" value="ECO:0007669"/>
    <property type="project" value="TreeGrafter"/>
</dbReference>
<dbReference type="SUPFAM" id="SSF53756">
    <property type="entry name" value="UDP-Glycosyltransferase/glycogen phosphorylase"/>
    <property type="match status" value="1"/>
</dbReference>
<organism evidence="3 4">
    <name type="scientific">Thiocapsa imhoffii</name>
    <dbReference type="NCBI Taxonomy" id="382777"/>
    <lineage>
        <taxon>Bacteria</taxon>
        <taxon>Pseudomonadati</taxon>
        <taxon>Pseudomonadota</taxon>
        <taxon>Gammaproteobacteria</taxon>
        <taxon>Chromatiales</taxon>
        <taxon>Chromatiaceae</taxon>
        <taxon>Thiocapsa</taxon>
    </lineage>
</organism>
<keyword evidence="1" id="KW-0808">Transferase</keyword>
<evidence type="ECO:0000256" key="1">
    <source>
        <dbReference type="ARBA" id="ARBA00022679"/>
    </source>
</evidence>
<dbReference type="EMBL" id="NRSD01000009">
    <property type="protein sequence ID" value="MBK1645071.1"/>
    <property type="molecule type" value="Genomic_DNA"/>
</dbReference>
<dbReference type="Pfam" id="PF00534">
    <property type="entry name" value="Glycos_transf_1"/>
    <property type="match status" value="1"/>
</dbReference>
<accession>A0A9X0WID7</accession>
<comment type="caution">
    <text evidence="3">The sequence shown here is derived from an EMBL/GenBank/DDBJ whole genome shotgun (WGS) entry which is preliminary data.</text>
</comment>